<protein>
    <submittedName>
        <fullName evidence="3">Soluble lytic murein transglycosylase</fullName>
        <ecNumber evidence="3">4.2.2.-</ecNumber>
    </submittedName>
</protein>
<accession>A0A0M5MKB9</accession>
<comment type="similarity">
    <text evidence="1">Belongs to the transglycosylase Slt family.</text>
</comment>
<dbReference type="SUPFAM" id="SSF53955">
    <property type="entry name" value="Lysozyme-like"/>
    <property type="match status" value="1"/>
</dbReference>
<dbReference type="InterPro" id="IPR023346">
    <property type="entry name" value="Lysozyme-like_dom_sf"/>
</dbReference>
<dbReference type="RefSeq" id="WP_054196321.1">
    <property type="nucleotide sequence ID" value="NZ_CABMKQ010000053.1"/>
</dbReference>
<evidence type="ECO:0000313" key="4">
    <source>
        <dbReference type="Proteomes" id="UP000066049"/>
    </source>
</evidence>
<dbReference type="PANTHER" id="PTHR37423">
    <property type="entry name" value="SOLUBLE LYTIC MUREIN TRANSGLYCOSYLASE-RELATED"/>
    <property type="match status" value="1"/>
</dbReference>
<reference evidence="4" key="1">
    <citation type="submission" date="2015-08" db="EMBL/GenBank/DDBJ databases">
        <title>Comparative genomics of the Campylobacter concisus group.</title>
        <authorList>
            <person name="Miller W.G."/>
            <person name="Yee E."/>
            <person name="Chapman M.H."/>
            <person name="Huynh S."/>
            <person name="Bono J.L."/>
            <person name="On S.L.W."/>
            <person name="St Leger J."/>
            <person name="Foster G."/>
            <person name="Parker C.T."/>
        </authorList>
    </citation>
    <scope>NUCLEOTIDE SEQUENCE [LARGE SCALE GENOMIC DNA]</scope>
    <source>
        <strain evidence="4">ATCC 33237</strain>
    </source>
</reference>
<sequence>MVLLRHFSILSLACVALLGKIYTYEELKNEPKSLAKDYYINRLINEGSYTKEQIADLSRDVFRKAGLVQKSIDKILPPKAAPSKCPGVNAKNITQANLTCQNLLTSIAFSLKLDNHTREILAANLAKTNPEKSKILLALNEANPAKVFANLNDTKSFLELFNASSPQNKSTLFSESFDTNFMTKLYSQKGFTNLLNDIVFNKKYEGFRRNLLSIDPAITEKNDAFTLGLNAILLGQDDIAFSLFARAKSTFERAWQRDNAAFWQYQISKNERFLKELSASRDANIYSLYARDLIGGESLEVIVPRPSKQNIENFDVSDPFLWNKTIALAKDMNATQASEFAKKFYTNESIGAYAYFMQKAHGWEKQYFLMPSSPELEGISNERKSMIYALARQESLFIPSVVSTSYALGMMQFMPFLANAIGKKELKIPNFDEDDLFKTDIAFKFANHHLNYLDKFLYHPLFTAYAYNGGIGFTKKLITRDDMFKEGKFEPFLSIELVPVAETRNYGKKVLANYVIYMALTGSNIKISQLFENLTKPALTDKFRN</sequence>
<dbReference type="GO" id="GO:0000270">
    <property type="term" value="P:peptidoglycan metabolic process"/>
    <property type="evidence" value="ECO:0007669"/>
    <property type="project" value="InterPro"/>
</dbReference>
<dbReference type="InterPro" id="IPR008258">
    <property type="entry name" value="Transglycosylase_SLT_dom_1"/>
</dbReference>
<name>A0A0M5MKB9_9BACT</name>
<dbReference type="PROSITE" id="PS00922">
    <property type="entry name" value="TRANSGLYCOSYLASE"/>
    <property type="match status" value="1"/>
</dbReference>
<proteinExistence type="inferred from homology"/>
<evidence type="ECO:0000259" key="2">
    <source>
        <dbReference type="Pfam" id="PF01464"/>
    </source>
</evidence>
<dbReference type="InterPro" id="IPR000189">
    <property type="entry name" value="Transglyc_AS"/>
</dbReference>
<dbReference type="Gene3D" id="1.10.530.10">
    <property type="match status" value="1"/>
</dbReference>
<dbReference type="AlphaFoldDB" id="A0A0M5MKB9"/>
<dbReference type="Pfam" id="PF01464">
    <property type="entry name" value="SLT"/>
    <property type="match status" value="1"/>
</dbReference>
<dbReference type="Proteomes" id="UP000066049">
    <property type="component" value="Chromosome"/>
</dbReference>
<dbReference type="GO" id="GO:0008933">
    <property type="term" value="F:peptidoglycan lytic transglycosylase activity"/>
    <property type="evidence" value="ECO:0007669"/>
    <property type="project" value="InterPro"/>
</dbReference>
<evidence type="ECO:0000256" key="1">
    <source>
        <dbReference type="ARBA" id="ARBA00007734"/>
    </source>
</evidence>
<dbReference type="PANTHER" id="PTHR37423:SF2">
    <property type="entry name" value="MEMBRANE-BOUND LYTIC MUREIN TRANSGLYCOSYLASE C"/>
    <property type="match status" value="1"/>
</dbReference>
<dbReference type="PATRIC" id="fig|199.248.peg.607"/>
<dbReference type="CDD" id="cd13401">
    <property type="entry name" value="Slt70-like"/>
    <property type="match status" value="1"/>
</dbReference>
<keyword evidence="3" id="KW-0456">Lyase</keyword>
<dbReference type="EC" id="4.2.2.-" evidence="3"/>
<dbReference type="EMBL" id="CP012541">
    <property type="protein sequence ID" value="ALF47275.1"/>
    <property type="molecule type" value="Genomic_DNA"/>
</dbReference>
<feature type="domain" description="Transglycosylase SLT" evidence="2">
    <location>
        <begin position="381"/>
        <end position="482"/>
    </location>
</feature>
<dbReference type="KEGG" id="ccoc:CCON33237_0577"/>
<evidence type="ECO:0000313" key="3">
    <source>
        <dbReference type="EMBL" id="ALF47275.1"/>
    </source>
</evidence>
<dbReference type="GeneID" id="28662251"/>
<organism evidence="3 4">
    <name type="scientific">Campylobacter concisus</name>
    <dbReference type="NCBI Taxonomy" id="199"/>
    <lineage>
        <taxon>Bacteria</taxon>
        <taxon>Pseudomonadati</taxon>
        <taxon>Campylobacterota</taxon>
        <taxon>Epsilonproteobacteria</taxon>
        <taxon>Campylobacterales</taxon>
        <taxon>Campylobacteraceae</taxon>
        <taxon>Campylobacter</taxon>
    </lineage>
</organism>
<dbReference type="GO" id="GO:0016020">
    <property type="term" value="C:membrane"/>
    <property type="evidence" value="ECO:0007669"/>
    <property type="project" value="InterPro"/>
</dbReference>
<gene>
    <name evidence="3" type="primary">slt</name>
    <name evidence="3" type="ORF">CCON33237_0577</name>
</gene>